<dbReference type="Proteomes" id="UP001331515">
    <property type="component" value="Unassembled WGS sequence"/>
</dbReference>
<name>A0AAN8CGC4_CHAGU</name>
<protein>
    <submittedName>
        <fullName evidence="1">Uncharacterized protein</fullName>
    </submittedName>
</protein>
<gene>
    <name evidence="1" type="ORF">CgunFtcFv8_007392</name>
</gene>
<dbReference type="EMBL" id="JAURVH010001531">
    <property type="protein sequence ID" value="KAK5903631.1"/>
    <property type="molecule type" value="Genomic_DNA"/>
</dbReference>
<evidence type="ECO:0000313" key="1">
    <source>
        <dbReference type="EMBL" id="KAK5903631.1"/>
    </source>
</evidence>
<reference evidence="1 2" key="1">
    <citation type="journal article" date="2023" name="Mol. Biol. Evol.">
        <title>Genomics of Secondarily Temperate Adaptation in the Only Non-Antarctic Icefish.</title>
        <authorList>
            <person name="Rivera-Colon A.G."/>
            <person name="Rayamajhi N."/>
            <person name="Minhas B.F."/>
            <person name="Madrigal G."/>
            <person name="Bilyk K.T."/>
            <person name="Yoon V."/>
            <person name="Hune M."/>
            <person name="Gregory S."/>
            <person name="Cheng C.H.C."/>
            <person name="Catchen J.M."/>
        </authorList>
    </citation>
    <scope>NUCLEOTIDE SEQUENCE [LARGE SCALE GENOMIC DNA]</scope>
    <source>
        <tissue evidence="1">White muscle</tissue>
    </source>
</reference>
<accession>A0AAN8CGC4</accession>
<comment type="caution">
    <text evidence="1">The sequence shown here is derived from an EMBL/GenBank/DDBJ whole genome shotgun (WGS) entry which is preliminary data.</text>
</comment>
<evidence type="ECO:0000313" key="2">
    <source>
        <dbReference type="Proteomes" id="UP001331515"/>
    </source>
</evidence>
<sequence length="122" mass="13010">MGAAILHLIVAQQQAACGVAGRRVRLPDEEWTRLVEGQVPCGRGCAGTQMGTPGKLGGLHTVVHSSQGPPTRTCAVNAAAERDPAPVLSRYRRPATAYREASTWLPTQGRRRLDFLLPISAA</sequence>
<proteinExistence type="predicted"/>
<keyword evidence="2" id="KW-1185">Reference proteome</keyword>
<organism evidence="1 2">
    <name type="scientific">Champsocephalus gunnari</name>
    <name type="common">Mackerel icefish</name>
    <dbReference type="NCBI Taxonomy" id="52237"/>
    <lineage>
        <taxon>Eukaryota</taxon>
        <taxon>Metazoa</taxon>
        <taxon>Chordata</taxon>
        <taxon>Craniata</taxon>
        <taxon>Vertebrata</taxon>
        <taxon>Euteleostomi</taxon>
        <taxon>Actinopterygii</taxon>
        <taxon>Neopterygii</taxon>
        <taxon>Teleostei</taxon>
        <taxon>Neoteleostei</taxon>
        <taxon>Acanthomorphata</taxon>
        <taxon>Eupercaria</taxon>
        <taxon>Perciformes</taxon>
        <taxon>Notothenioidei</taxon>
        <taxon>Channichthyidae</taxon>
        <taxon>Champsocephalus</taxon>
    </lineage>
</organism>
<dbReference type="AlphaFoldDB" id="A0AAN8CGC4"/>